<keyword evidence="2 5" id="KW-0812">Transmembrane</keyword>
<organism evidence="8">
    <name type="scientific">Hydatigena taeniaeformis</name>
    <name type="common">Feline tapeworm</name>
    <name type="synonym">Taenia taeniaeformis</name>
    <dbReference type="NCBI Taxonomy" id="6205"/>
    <lineage>
        <taxon>Eukaryota</taxon>
        <taxon>Metazoa</taxon>
        <taxon>Spiralia</taxon>
        <taxon>Lophotrochozoa</taxon>
        <taxon>Platyhelminthes</taxon>
        <taxon>Cestoda</taxon>
        <taxon>Eucestoda</taxon>
        <taxon>Cyclophyllidea</taxon>
        <taxon>Taeniidae</taxon>
        <taxon>Hydatigera</taxon>
    </lineage>
</organism>
<evidence type="ECO:0000256" key="4">
    <source>
        <dbReference type="ARBA" id="ARBA00023136"/>
    </source>
</evidence>
<protein>
    <submittedName>
        <fullName evidence="8">Lipoma HMGIC fusion partner</fullName>
    </submittedName>
</protein>
<evidence type="ECO:0000256" key="2">
    <source>
        <dbReference type="ARBA" id="ARBA00022692"/>
    </source>
</evidence>
<evidence type="ECO:0000313" key="6">
    <source>
        <dbReference type="EMBL" id="VDM32327.1"/>
    </source>
</evidence>
<keyword evidence="3 5" id="KW-1133">Transmembrane helix</keyword>
<dbReference type="STRING" id="6205.A0A0R3X3F1"/>
<dbReference type="AlphaFoldDB" id="A0A0R3X3F1"/>
<dbReference type="GO" id="GO:0016020">
    <property type="term" value="C:membrane"/>
    <property type="evidence" value="ECO:0007669"/>
    <property type="project" value="UniProtKB-SubCell"/>
</dbReference>
<evidence type="ECO:0000313" key="7">
    <source>
        <dbReference type="Proteomes" id="UP000274429"/>
    </source>
</evidence>
<dbReference type="EMBL" id="UYWX01020414">
    <property type="protein sequence ID" value="VDM32327.1"/>
    <property type="molecule type" value="Genomic_DNA"/>
</dbReference>
<reference evidence="8" key="1">
    <citation type="submission" date="2017-02" db="UniProtKB">
        <authorList>
            <consortium name="WormBaseParasite"/>
        </authorList>
    </citation>
    <scope>IDENTIFICATION</scope>
</reference>
<evidence type="ECO:0000256" key="5">
    <source>
        <dbReference type="SAM" id="Phobius"/>
    </source>
</evidence>
<feature type="transmembrane region" description="Helical" evidence="5">
    <location>
        <begin position="167"/>
        <end position="200"/>
    </location>
</feature>
<gene>
    <name evidence="6" type="ORF">TTAC_LOCUS7858</name>
</gene>
<sequence>MRTSWCSDEAGGSRTTRMFAAMTAATEAKVPTASWKQGHCDRQLHPRTGVQPTVFEMVTTLTSPTTESLSGRETTLGTEMQGGSDIWQCNRIDIESTHNLTKGKLPYGHTLGVGSVELPATRGRLITSASHLGLFRRCGYPAYQPNGDVEWIQGCGYYPALESVPHWVWRLALVLLIIAICLLVCLAFFVICSAACMSLLQKDLKMSRACSYVHLVAGEIVLCAIRKGDW</sequence>
<comment type="subcellular location">
    <subcellularLocation>
        <location evidence="1">Membrane</location>
        <topology evidence="1">Multi-pass membrane protein</topology>
    </subcellularLocation>
</comment>
<evidence type="ECO:0000256" key="1">
    <source>
        <dbReference type="ARBA" id="ARBA00004141"/>
    </source>
</evidence>
<dbReference type="InterPro" id="IPR019372">
    <property type="entry name" value="LHFPL"/>
</dbReference>
<evidence type="ECO:0000256" key="3">
    <source>
        <dbReference type="ARBA" id="ARBA00022989"/>
    </source>
</evidence>
<name>A0A0R3X3F1_HYDTA</name>
<dbReference type="Proteomes" id="UP000274429">
    <property type="component" value="Unassembled WGS sequence"/>
</dbReference>
<dbReference type="WBParaSite" id="TTAC_0000787301-mRNA-1">
    <property type="protein sequence ID" value="TTAC_0000787301-mRNA-1"/>
    <property type="gene ID" value="TTAC_0000787301"/>
</dbReference>
<evidence type="ECO:0000313" key="8">
    <source>
        <dbReference type="WBParaSite" id="TTAC_0000787301-mRNA-1"/>
    </source>
</evidence>
<accession>A0A0R3X3F1</accession>
<reference evidence="6 7" key="2">
    <citation type="submission" date="2018-11" db="EMBL/GenBank/DDBJ databases">
        <authorList>
            <consortium name="Pathogen Informatics"/>
        </authorList>
    </citation>
    <scope>NUCLEOTIDE SEQUENCE [LARGE SCALE GENOMIC DNA]</scope>
</reference>
<dbReference type="OrthoDB" id="5873721at2759"/>
<keyword evidence="4 5" id="KW-0472">Membrane</keyword>
<keyword evidence="7" id="KW-1185">Reference proteome</keyword>
<dbReference type="Pfam" id="PF10242">
    <property type="entry name" value="L_HMGIC_fpl"/>
    <property type="match status" value="1"/>
</dbReference>
<proteinExistence type="predicted"/>